<dbReference type="PANTHER" id="PTHR14208">
    <property type="entry name" value="BASIC LEUCINE ZIPPER AND W2 DOMAIN-CONTAINING PROTEIN"/>
    <property type="match status" value="1"/>
</dbReference>
<dbReference type="Gene3D" id="1.25.40.180">
    <property type="match status" value="1"/>
</dbReference>
<dbReference type="EMBL" id="MCGE01000015">
    <property type="protein sequence ID" value="ORZ14185.1"/>
    <property type="molecule type" value="Genomic_DNA"/>
</dbReference>
<dbReference type="InterPro" id="IPR016024">
    <property type="entry name" value="ARM-type_fold"/>
</dbReference>
<evidence type="ECO:0000313" key="3">
    <source>
        <dbReference type="EMBL" id="ORZ14185.1"/>
    </source>
</evidence>
<dbReference type="SUPFAM" id="SSF48371">
    <property type="entry name" value="ARM repeat"/>
    <property type="match status" value="1"/>
</dbReference>
<dbReference type="PROSITE" id="PS51363">
    <property type="entry name" value="W2"/>
    <property type="match status" value="1"/>
</dbReference>
<proteinExistence type="predicted"/>
<dbReference type="InterPro" id="IPR051245">
    <property type="entry name" value="eIF5-mimic_regulator"/>
</dbReference>
<organism evidence="3 4">
    <name type="scientific">Absidia repens</name>
    <dbReference type="NCBI Taxonomy" id="90262"/>
    <lineage>
        <taxon>Eukaryota</taxon>
        <taxon>Fungi</taxon>
        <taxon>Fungi incertae sedis</taxon>
        <taxon>Mucoromycota</taxon>
        <taxon>Mucoromycotina</taxon>
        <taxon>Mucoromycetes</taxon>
        <taxon>Mucorales</taxon>
        <taxon>Cunninghamellaceae</taxon>
        <taxon>Absidia</taxon>
    </lineage>
</organism>
<dbReference type="InterPro" id="IPR003307">
    <property type="entry name" value="W2_domain"/>
</dbReference>
<keyword evidence="4" id="KW-1185">Reference proteome</keyword>
<dbReference type="OrthoDB" id="1727522at2759"/>
<evidence type="ECO:0000256" key="1">
    <source>
        <dbReference type="SAM" id="MobiDB-lite"/>
    </source>
</evidence>
<protein>
    <submittedName>
        <fullName evidence="3">Armadillo-type protein</fullName>
    </submittedName>
</protein>
<dbReference type="Pfam" id="PF25504">
    <property type="entry name" value="HEAT_5MP1_2"/>
    <property type="match status" value="1"/>
</dbReference>
<dbReference type="Pfam" id="PF02020">
    <property type="entry name" value="W2"/>
    <property type="match status" value="1"/>
</dbReference>
<dbReference type="SMART" id="SM00515">
    <property type="entry name" value="eIF5C"/>
    <property type="match status" value="1"/>
</dbReference>
<comment type="caution">
    <text evidence="3">The sequence shown here is derived from an EMBL/GenBank/DDBJ whole genome shotgun (WGS) entry which is preliminary data.</text>
</comment>
<feature type="domain" description="W2" evidence="2">
    <location>
        <begin position="259"/>
        <end position="423"/>
    </location>
</feature>
<gene>
    <name evidence="3" type="ORF">BCR42DRAFT_452754</name>
</gene>
<dbReference type="PANTHER" id="PTHR14208:SF2">
    <property type="entry name" value="PROTEIN KRASAVIETZ"/>
    <property type="match status" value="1"/>
</dbReference>
<dbReference type="AlphaFoldDB" id="A0A1X2ID45"/>
<reference evidence="3 4" key="1">
    <citation type="submission" date="2016-07" db="EMBL/GenBank/DDBJ databases">
        <title>Pervasive Adenine N6-methylation of Active Genes in Fungi.</title>
        <authorList>
            <consortium name="DOE Joint Genome Institute"/>
            <person name="Mondo S.J."/>
            <person name="Dannebaum R.O."/>
            <person name="Kuo R.C."/>
            <person name="Labutti K."/>
            <person name="Haridas S."/>
            <person name="Kuo A."/>
            <person name="Salamov A."/>
            <person name="Ahrendt S.R."/>
            <person name="Lipzen A."/>
            <person name="Sullivan W."/>
            <person name="Andreopoulos W.B."/>
            <person name="Clum A."/>
            <person name="Lindquist E."/>
            <person name="Daum C."/>
            <person name="Ramamoorthy G.K."/>
            <person name="Gryganskyi A."/>
            <person name="Culley D."/>
            <person name="Magnuson J.K."/>
            <person name="James T.Y."/>
            <person name="O'Malley M.A."/>
            <person name="Stajich J.E."/>
            <person name="Spatafora J.W."/>
            <person name="Visel A."/>
            <person name="Grigoriev I.V."/>
        </authorList>
    </citation>
    <scope>NUCLEOTIDE SEQUENCE [LARGE SCALE GENOMIC DNA]</scope>
    <source>
        <strain evidence="3 4">NRRL 1336</strain>
    </source>
</reference>
<feature type="region of interest" description="Disordered" evidence="1">
    <location>
        <begin position="1"/>
        <end position="27"/>
    </location>
</feature>
<evidence type="ECO:0000259" key="2">
    <source>
        <dbReference type="PROSITE" id="PS51363"/>
    </source>
</evidence>
<evidence type="ECO:0000313" key="4">
    <source>
        <dbReference type="Proteomes" id="UP000193560"/>
    </source>
</evidence>
<dbReference type="GO" id="GO:0016020">
    <property type="term" value="C:membrane"/>
    <property type="evidence" value="ECO:0007669"/>
    <property type="project" value="TreeGrafter"/>
</dbReference>
<sequence length="425" mass="48182">MNSTQPQATNSPKPTLHGVKIKQRKGVQKAQAKHEPEIFRDNLLSQLATAKSGDLEDISAILDKTGNTLEYRKYGESLFEILLTGGILQPGGIVLDDVERSPFSIFGAEDEANSIKKHVDVFNKLIRRYKYLTRPFEETLKNILQFINKWQAGENSKLAKATGYFITTQLASPIVLKVLLKEHLVKDGHSLGFATAVFRTILSEQSIEQLGKYLVVAGMDTRLLELFPPNKREEECLSRHFEAEEMKQLVGFHQRNQKNSMKGDLLSNLKGLLESEASTADVLSYIKEAKKDGGLEEADIIPIIWIGILDSVDLMNTRPDQVEAQVLRVLNQWSKLLETYTSSPKNEILLLQRIQITCYEDAKVTKVFRQIVQLLYKNDVLSDNAILYWADKAHKPQGKTVLLKQIAPFVQWLRDNEDSSEEEED</sequence>
<dbReference type="GO" id="GO:0005737">
    <property type="term" value="C:cytoplasm"/>
    <property type="evidence" value="ECO:0007669"/>
    <property type="project" value="TreeGrafter"/>
</dbReference>
<dbReference type="Proteomes" id="UP000193560">
    <property type="component" value="Unassembled WGS sequence"/>
</dbReference>
<name>A0A1X2ID45_9FUNG</name>
<feature type="compositionally biased region" description="Polar residues" evidence="1">
    <location>
        <begin position="1"/>
        <end position="13"/>
    </location>
</feature>
<dbReference type="InterPro" id="IPR057397">
    <property type="entry name" value="HEAT_5MP1_2"/>
</dbReference>
<accession>A0A1X2ID45</accession>